<dbReference type="InterPro" id="IPR004960">
    <property type="entry name" value="LipA_acyltrans"/>
</dbReference>
<evidence type="ECO:0000256" key="5">
    <source>
        <dbReference type="ARBA" id="ARBA00023136"/>
    </source>
</evidence>
<evidence type="ECO:0000256" key="4">
    <source>
        <dbReference type="ARBA" id="ARBA00022679"/>
    </source>
</evidence>
<dbReference type="PANTHER" id="PTHR30606">
    <property type="entry name" value="LIPID A BIOSYNTHESIS LAUROYL ACYLTRANSFERASE"/>
    <property type="match status" value="1"/>
</dbReference>
<dbReference type="AlphaFoldDB" id="A0A1P8UE07"/>
<dbReference type="RefSeq" id="WP_076835435.1">
    <property type="nucleotide sequence ID" value="NZ_CP019434.1"/>
</dbReference>
<comment type="subcellular location">
    <subcellularLocation>
        <location evidence="1">Cell inner membrane</location>
    </subcellularLocation>
</comment>
<evidence type="ECO:0000256" key="1">
    <source>
        <dbReference type="ARBA" id="ARBA00004533"/>
    </source>
</evidence>
<dbReference type="GO" id="GO:0016746">
    <property type="term" value="F:acyltransferase activity"/>
    <property type="evidence" value="ECO:0007669"/>
    <property type="project" value="UniProtKB-KW"/>
</dbReference>
<keyword evidence="5" id="KW-0472">Membrane</keyword>
<dbReference type="EMBL" id="CP019434">
    <property type="protein sequence ID" value="APZ42060.1"/>
    <property type="molecule type" value="Genomic_DNA"/>
</dbReference>
<dbReference type="CDD" id="cd07984">
    <property type="entry name" value="LPLAT_LABLAT-like"/>
    <property type="match status" value="1"/>
</dbReference>
<dbReference type="STRING" id="1765967.BW247_02240"/>
<keyword evidence="8" id="KW-1185">Reference proteome</keyword>
<dbReference type="GO" id="GO:0009247">
    <property type="term" value="P:glycolipid biosynthetic process"/>
    <property type="evidence" value="ECO:0007669"/>
    <property type="project" value="UniProtKB-ARBA"/>
</dbReference>
<dbReference type="KEGG" id="afy:BW247_02240"/>
<keyword evidence="3" id="KW-0997">Cell inner membrane</keyword>
<evidence type="ECO:0000256" key="6">
    <source>
        <dbReference type="ARBA" id="ARBA00023315"/>
    </source>
</evidence>
<name>A0A1P8UE07_9GAMM</name>
<dbReference type="Proteomes" id="UP000243807">
    <property type="component" value="Chromosome"/>
</dbReference>
<keyword evidence="6" id="KW-0012">Acyltransferase</keyword>
<accession>A0A1P8UE07</accession>
<evidence type="ECO:0008006" key="9">
    <source>
        <dbReference type="Google" id="ProtNLM"/>
    </source>
</evidence>
<protein>
    <recommendedName>
        <fullName evidence="9">Lipid A biosynthesis acyltransferase</fullName>
    </recommendedName>
</protein>
<evidence type="ECO:0000256" key="3">
    <source>
        <dbReference type="ARBA" id="ARBA00022519"/>
    </source>
</evidence>
<dbReference type="PIRSF" id="PIRSF028561">
    <property type="entry name" value="Ac_Trasf"/>
    <property type="match status" value="1"/>
</dbReference>
<dbReference type="InterPro" id="IPR014548">
    <property type="entry name" value="Ac_Trasf"/>
</dbReference>
<dbReference type="OrthoDB" id="9808633at2"/>
<evidence type="ECO:0000313" key="8">
    <source>
        <dbReference type="Proteomes" id="UP000243807"/>
    </source>
</evidence>
<evidence type="ECO:0000256" key="2">
    <source>
        <dbReference type="ARBA" id="ARBA00022475"/>
    </source>
</evidence>
<gene>
    <name evidence="7" type="ORF">BW247_02240</name>
</gene>
<organism evidence="7 8">
    <name type="scientific">Acidihalobacter ferrooxydans</name>
    <dbReference type="NCBI Taxonomy" id="1765967"/>
    <lineage>
        <taxon>Bacteria</taxon>
        <taxon>Pseudomonadati</taxon>
        <taxon>Pseudomonadota</taxon>
        <taxon>Gammaproteobacteria</taxon>
        <taxon>Chromatiales</taxon>
        <taxon>Ectothiorhodospiraceae</taxon>
        <taxon>Acidihalobacter</taxon>
    </lineage>
</organism>
<sequence>MNATGSPDWRDRPERSNPFTLWLIRTLALRGGRWLGRALLYPITVYYIATSPTSRRVSRAYLRRVLDREPRARDLWHHFFTFASVILDRVFFLSGRHARLHIDIRGADVVQAARDTGDGGAILIGAHIGSFDAARALGQARVDLPLRVLMDTEHNPAITRLLHALNPDIARTALQPGRADTALRIHEALADGEFIGILADRTHDPADKTVVVDFLGAPAHFPLGPMRLALALHAPVILFVGLYQGAGRYVLQFERLDDGTETPRNARDARAQELVQRYAASLEHQLRNAPYNWFNFYDFWRFHT</sequence>
<keyword evidence="2" id="KW-1003">Cell membrane</keyword>
<evidence type="ECO:0000313" key="7">
    <source>
        <dbReference type="EMBL" id="APZ42060.1"/>
    </source>
</evidence>
<reference evidence="7 8" key="1">
    <citation type="submission" date="2017-01" db="EMBL/GenBank/DDBJ databases">
        <title>Draft sequence of Acidihalobacter ferrooxidans strain DSM 14175 (strain V8).</title>
        <authorList>
            <person name="Khaleque H.N."/>
            <person name="Ramsay J.P."/>
            <person name="Murphy R.J.T."/>
            <person name="Kaksonen A.H."/>
            <person name="Boxall N.J."/>
            <person name="Watkin E.L.J."/>
        </authorList>
    </citation>
    <scope>NUCLEOTIDE SEQUENCE [LARGE SCALE GENOMIC DNA]</scope>
    <source>
        <strain evidence="7 8">V8</strain>
    </source>
</reference>
<dbReference type="PANTHER" id="PTHR30606:SF9">
    <property type="entry name" value="LIPID A BIOSYNTHESIS LAUROYLTRANSFERASE"/>
    <property type="match status" value="1"/>
</dbReference>
<proteinExistence type="predicted"/>
<keyword evidence="4" id="KW-0808">Transferase</keyword>
<dbReference type="GO" id="GO:0005886">
    <property type="term" value="C:plasma membrane"/>
    <property type="evidence" value="ECO:0007669"/>
    <property type="project" value="UniProtKB-SubCell"/>
</dbReference>
<dbReference type="Pfam" id="PF03279">
    <property type="entry name" value="Lip_A_acyltrans"/>
    <property type="match status" value="1"/>
</dbReference>